<organism evidence="1 2">
    <name type="scientific">Gracilibacillus pellucidus</name>
    <dbReference type="NCBI Taxonomy" id="3095368"/>
    <lineage>
        <taxon>Bacteria</taxon>
        <taxon>Bacillati</taxon>
        <taxon>Bacillota</taxon>
        <taxon>Bacilli</taxon>
        <taxon>Bacillales</taxon>
        <taxon>Bacillaceae</taxon>
        <taxon>Gracilibacillus</taxon>
    </lineage>
</organism>
<comment type="caution">
    <text evidence="1">The sequence shown here is derived from an EMBL/GenBank/DDBJ whole genome shotgun (WGS) entry which is preliminary data.</text>
</comment>
<sequence length="287" mass="31497">MITKYRRGYIPFWLRQLLDYVYVLIGSAFVAVAFNLFLLPNEIASGGVSGISTITKALFDWEPSIVQWSLNIPLFIAGVVILGKNFGVKSLLGTIVLPFFVFLTRDIPTAIEEPLLAAIFGGMLIGIGIGIVFRGKASTGGIDLAAQILHKFTSIPLGICVALFDGLIVLTACFVFSLEQGLYALIALFITSRTIDFVQVGLNTSKNVVVITNHPEEVRRMILEDIDRGVTVFHGSGGYTDEERKVLMCVVQQNEFSKTTRVIKEIDPNAFVIVMNATEVLGEGFKR</sequence>
<protein>
    <submittedName>
        <fullName evidence="1">YitT family protein</fullName>
    </submittedName>
</protein>
<accession>A0ACC6M182</accession>
<dbReference type="EMBL" id="JAWZSR010000001">
    <property type="protein sequence ID" value="MDX8044645.1"/>
    <property type="molecule type" value="Genomic_DNA"/>
</dbReference>
<dbReference type="Proteomes" id="UP001277972">
    <property type="component" value="Unassembled WGS sequence"/>
</dbReference>
<reference evidence="1" key="1">
    <citation type="submission" date="2023-11" db="EMBL/GenBank/DDBJ databases">
        <title>Gracilibacillus pellucida a moderately halophilic bacterium isolated from saline soil in Xinjiang province.</title>
        <authorList>
            <person name="Zhang Z."/>
            <person name="Tan F."/>
            <person name="Wang Y."/>
            <person name="Xia M."/>
        </authorList>
    </citation>
    <scope>NUCLEOTIDE SEQUENCE</scope>
    <source>
        <strain evidence="1">S3-1-1</strain>
    </source>
</reference>
<evidence type="ECO:0000313" key="2">
    <source>
        <dbReference type="Proteomes" id="UP001277972"/>
    </source>
</evidence>
<name>A0ACC6M182_9BACI</name>
<evidence type="ECO:0000313" key="1">
    <source>
        <dbReference type="EMBL" id="MDX8044645.1"/>
    </source>
</evidence>
<proteinExistence type="predicted"/>
<keyword evidence="2" id="KW-1185">Reference proteome</keyword>
<gene>
    <name evidence="1" type="ORF">SH601_01480</name>
</gene>